<dbReference type="Pfam" id="PF01105">
    <property type="entry name" value="EMP24_GP25L"/>
    <property type="match status" value="1"/>
</dbReference>
<proteinExistence type="inferred from homology"/>
<evidence type="ECO:0000256" key="8">
    <source>
        <dbReference type="SAM" id="Coils"/>
    </source>
</evidence>
<dbReference type="GO" id="GO:0016020">
    <property type="term" value="C:membrane"/>
    <property type="evidence" value="ECO:0007669"/>
    <property type="project" value="UniProtKB-SubCell"/>
</dbReference>
<evidence type="ECO:0000256" key="7">
    <source>
        <dbReference type="RuleBase" id="RU003827"/>
    </source>
</evidence>
<accession>A0A316VJS3</accession>
<evidence type="ECO:0000256" key="4">
    <source>
        <dbReference type="ARBA" id="ARBA00022729"/>
    </source>
</evidence>
<sequence length="213" mass="24659">MALMVSQADGLYFYLNPKETQCFYEELPADTVVVGHYMAETWDKDNHVFHINEDLGINIVVREVKEEHLVTSTLGPAEGKFAFTSHEAGDHSICLSTRLTTNEAARLPMDEHHHQVRMHLDIIIGEAKPDNSHADRAHIRDLASRVQDLNDKLRDIRKEQQFQREREIDFRNASEKTNTRALFWSIVQAVVLVATCAWQATHLRTFFDHRKIR</sequence>
<evidence type="ECO:0000256" key="2">
    <source>
        <dbReference type="ARBA" id="ARBA00007104"/>
    </source>
</evidence>
<evidence type="ECO:0000259" key="10">
    <source>
        <dbReference type="PROSITE" id="PS50866"/>
    </source>
</evidence>
<dbReference type="InParanoid" id="A0A316VJS3"/>
<gene>
    <name evidence="11" type="ORF">FA14DRAFT_159046</name>
</gene>
<dbReference type="GeneID" id="37019810"/>
<dbReference type="SMART" id="SM01190">
    <property type="entry name" value="EMP24_GP25L"/>
    <property type="match status" value="1"/>
</dbReference>
<organism evidence="11 12">
    <name type="scientific">Meira miltonrushii</name>
    <dbReference type="NCBI Taxonomy" id="1280837"/>
    <lineage>
        <taxon>Eukaryota</taxon>
        <taxon>Fungi</taxon>
        <taxon>Dikarya</taxon>
        <taxon>Basidiomycota</taxon>
        <taxon>Ustilaginomycotina</taxon>
        <taxon>Exobasidiomycetes</taxon>
        <taxon>Exobasidiales</taxon>
        <taxon>Brachybasidiaceae</taxon>
        <taxon>Meira</taxon>
    </lineage>
</organism>
<dbReference type="PANTHER" id="PTHR22811">
    <property type="entry name" value="TRANSMEMBRANE EMP24 DOMAIN-CONTAINING PROTEIN"/>
    <property type="match status" value="1"/>
</dbReference>
<evidence type="ECO:0000313" key="11">
    <source>
        <dbReference type="EMBL" id="PWN36553.1"/>
    </source>
</evidence>
<dbReference type="InterPro" id="IPR015720">
    <property type="entry name" value="Emp24-like"/>
</dbReference>
<dbReference type="OrthoDB" id="3427at2759"/>
<reference evidence="11 12" key="1">
    <citation type="journal article" date="2018" name="Mol. Biol. Evol.">
        <title>Broad Genomic Sampling Reveals a Smut Pathogenic Ancestry of the Fungal Clade Ustilaginomycotina.</title>
        <authorList>
            <person name="Kijpornyongpan T."/>
            <person name="Mondo S.J."/>
            <person name="Barry K."/>
            <person name="Sandor L."/>
            <person name="Lee J."/>
            <person name="Lipzen A."/>
            <person name="Pangilinan J."/>
            <person name="LaButti K."/>
            <person name="Hainaut M."/>
            <person name="Henrissat B."/>
            <person name="Grigoriev I.V."/>
            <person name="Spatafora J.W."/>
            <person name="Aime M.C."/>
        </authorList>
    </citation>
    <scope>NUCLEOTIDE SEQUENCE [LARGE SCALE GENOMIC DNA]</scope>
    <source>
        <strain evidence="11 12">MCA 3882</strain>
    </source>
</reference>
<evidence type="ECO:0000256" key="6">
    <source>
        <dbReference type="ARBA" id="ARBA00023136"/>
    </source>
</evidence>
<evidence type="ECO:0000256" key="1">
    <source>
        <dbReference type="ARBA" id="ARBA00004479"/>
    </source>
</evidence>
<protein>
    <recommendedName>
        <fullName evidence="10">GOLD domain-containing protein</fullName>
    </recommendedName>
</protein>
<feature type="transmembrane region" description="Helical" evidence="9">
    <location>
        <begin position="181"/>
        <end position="201"/>
    </location>
</feature>
<keyword evidence="8" id="KW-0175">Coiled coil</keyword>
<feature type="domain" description="GOLD" evidence="10">
    <location>
        <begin position="20"/>
        <end position="122"/>
    </location>
</feature>
<comment type="subcellular location">
    <subcellularLocation>
        <location evidence="1 7">Membrane</location>
        <topology evidence="1 7">Single-pass type I membrane protein</topology>
    </subcellularLocation>
</comment>
<dbReference type="RefSeq" id="XP_025356855.1">
    <property type="nucleotide sequence ID" value="XM_025498029.1"/>
</dbReference>
<dbReference type="AlphaFoldDB" id="A0A316VJS3"/>
<dbReference type="FunCoup" id="A0A316VJS3">
    <property type="interactions" value="176"/>
</dbReference>
<keyword evidence="5 9" id="KW-1133">Transmembrane helix</keyword>
<feature type="coiled-coil region" evidence="8">
    <location>
        <begin position="139"/>
        <end position="166"/>
    </location>
</feature>
<keyword evidence="12" id="KW-1185">Reference proteome</keyword>
<evidence type="ECO:0000313" key="12">
    <source>
        <dbReference type="Proteomes" id="UP000245771"/>
    </source>
</evidence>
<name>A0A316VJS3_9BASI</name>
<keyword evidence="6 9" id="KW-0472">Membrane</keyword>
<evidence type="ECO:0000256" key="5">
    <source>
        <dbReference type="ARBA" id="ARBA00022989"/>
    </source>
</evidence>
<keyword evidence="3 7" id="KW-0812">Transmembrane</keyword>
<dbReference type="EMBL" id="KZ819602">
    <property type="protein sequence ID" value="PWN36553.1"/>
    <property type="molecule type" value="Genomic_DNA"/>
</dbReference>
<evidence type="ECO:0000256" key="3">
    <source>
        <dbReference type="ARBA" id="ARBA00022692"/>
    </source>
</evidence>
<evidence type="ECO:0000256" key="9">
    <source>
        <dbReference type="SAM" id="Phobius"/>
    </source>
</evidence>
<keyword evidence="4" id="KW-0732">Signal</keyword>
<dbReference type="InterPro" id="IPR009038">
    <property type="entry name" value="GOLD_dom"/>
</dbReference>
<dbReference type="Proteomes" id="UP000245771">
    <property type="component" value="Unassembled WGS sequence"/>
</dbReference>
<dbReference type="PROSITE" id="PS50866">
    <property type="entry name" value="GOLD"/>
    <property type="match status" value="1"/>
</dbReference>
<comment type="similarity">
    <text evidence="2 7">Belongs to the EMP24/GP25L family.</text>
</comment>
<dbReference type="STRING" id="1280837.A0A316VJS3"/>